<evidence type="ECO:0000256" key="3">
    <source>
        <dbReference type="SAM" id="Phobius"/>
    </source>
</evidence>
<keyword evidence="3" id="KW-1133">Transmembrane helix</keyword>
<dbReference type="Gene3D" id="3.40.50.300">
    <property type="entry name" value="P-loop containing nucleotide triphosphate hydrolases"/>
    <property type="match status" value="1"/>
</dbReference>
<keyword evidence="2" id="KW-0067">ATP-binding</keyword>
<keyword evidence="3" id="KW-0472">Membrane</keyword>
<evidence type="ECO:0000256" key="1">
    <source>
        <dbReference type="ARBA" id="ARBA00022741"/>
    </source>
</evidence>
<protein>
    <submittedName>
        <fullName evidence="4">Polysaccharide biosynthesis tyrosine autokinase</fullName>
    </submittedName>
</protein>
<keyword evidence="1" id="KW-0547">Nucleotide-binding</keyword>
<dbReference type="CDD" id="cd05387">
    <property type="entry name" value="BY-kinase"/>
    <property type="match status" value="1"/>
</dbReference>
<proteinExistence type="predicted"/>
<dbReference type="EMBL" id="BAAAPE010000012">
    <property type="protein sequence ID" value="GAA2084488.1"/>
    <property type="molecule type" value="Genomic_DNA"/>
</dbReference>
<dbReference type="PANTHER" id="PTHR32309">
    <property type="entry name" value="TYROSINE-PROTEIN KINASE"/>
    <property type="match status" value="1"/>
</dbReference>
<sequence length="442" mass="45221">MLARRWRTVVVLALAGLLAGGVAALTTSAAYEASTRVLYAGDGSTAFARDRVRSYAGIVASPRFTAPVVRELRLDETPDAVARRVSARAVPGTSLLDITVTDGDARGAARLANAVAAEFDAQMTKLEGPARARTTAVVAKRATPPGSPVSRDPAFTVLAGLFLGLCAGLAVALVRDLRDTAPRTVRDLAEATGLPVLGAVPYDRDSGREPLACFGDPFGERAEAHRVIRAGTGFARGGDGARLLVVTSALPGEGKSATAAGLAAAFAEGGASVCLVEADLRRPRIAAACGLVREAGLTTVLIGRADLDEVLQRPEGGALSVLAAGPLPPNPAELLASERASSLLAELRGRFDVVVLDSAPLLNVADTAGVLPSADGCLLAVRAGATPRARVEEAVAAVRTAGAPLVGAVLTMADLGADRRYGYGRDAGSRPVRPEMALPHAE</sequence>
<dbReference type="InterPro" id="IPR050445">
    <property type="entry name" value="Bact_polysacc_biosynth/exp"/>
</dbReference>
<dbReference type="InterPro" id="IPR005702">
    <property type="entry name" value="Wzc-like_C"/>
</dbReference>
<dbReference type="SUPFAM" id="SSF52540">
    <property type="entry name" value="P-loop containing nucleoside triphosphate hydrolases"/>
    <property type="match status" value="1"/>
</dbReference>
<keyword evidence="3" id="KW-0812">Transmembrane</keyword>
<comment type="caution">
    <text evidence="4">The sequence shown here is derived from an EMBL/GenBank/DDBJ whole genome shotgun (WGS) entry which is preliminary data.</text>
</comment>
<feature type="transmembrane region" description="Helical" evidence="3">
    <location>
        <begin position="154"/>
        <end position="174"/>
    </location>
</feature>
<name>A0ABP5HUK2_9ACTN</name>
<accession>A0ABP5HUK2</accession>
<reference evidence="5" key="1">
    <citation type="journal article" date="2019" name="Int. J. Syst. Evol. Microbiol.">
        <title>The Global Catalogue of Microorganisms (GCM) 10K type strain sequencing project: providing services to taxonomists for standard genome sequencing and annotation.</title>
        <authorList>
            <consortium name="The Broad Institute Genomics Platform"/>
            <consortium name="The Broad Institute Genome Sequencing Center for Infectious Disease"/>
            <person name="Wu L."/>
            <person name="Ma J."/>
        </authorList>
    </citation>
    <scope>NUCLEOTIDE SEQUENCE [LARGE SCALE GENOMIC DNA]</scope>
    <source>
        <strain evidence="5">JCM 15478</strain>
    </source>
</reference>
<dbReference type="PANTHER" id="PTHR32309:SF31">
    <property type="entry name" value="CAPSULAR EXOPOLYSACCHARIDE FAMILY"/>
    <property type="match status" value="1"/>
</dbReference>
<dbReference type="Proteomes" id="UP001500016">
    <property type="component" value="Unassembled WGS sequence"/>
</dbReference>
<keyword evidence="5" id="KW-1185">Reference proteome</keyword>
<evidence type="ECO:0000256" key="2">
    <source>
        <dbReference type="ARBA" id="ARBA00022840"/>
    </source>
</evidence>
<evidence type="ECO:0000313" key="4">
    <source>
        <dbReference type="EMBL" id="GAA2084488.1"/>
    </source>
</evidence>
<dbReference type="InterPro" id="IPR027417">
    <property type="entry name" value="P-loop_NTPase"/>
</dbReference>
<organism evidence="4 5">
    <name type="scientific">Streptomyces albiaxialis</name>
    <dbReference type="NCBI Taxonomy" id="329523"/>
    <lineage>
        <taxon>Bacteria</taxon>
        <taxon>Bacillati</taxon>
        <taxon>Actinomycetota</taxon>
        <taxon>Actinomycetes</taxon>
        <taxon>Kitasatosporales</taxon>
        <taxon>Streptomycetaceae</taxon>
        <taxon>Streptomyces</taxon>
    </lineage>
</organism>
<gene>
    <name evidence="4" type="ORF">GCM10009801_45680</name>
</gene>
<evidence type="ECO:0000313" key="5">
    <source>
        <dbReference type="Proteomes" id="UP001500016"/>
    </source>
</evidence>
<dbReference type="NCBIfam" id="TIGR01007">
    <property type="entry name" value="eps_fam"/>
    <property type="match status" value="1"/>
</dbReference>